<dbReference type="Pfam" id="PF11964">
    <property type="entry name" value="SpoIIAA-like"/>
    <property type="match status" value="1"/>
</dbReference>
<gene>
    <name evidence="1" type="ORF">GXP69_17135</name>
</gene>
<evidence type="ECO:0000313" key="2">
    <source>
        <dbReference type="Proteomes" id="UP000474777"/>
    </source>
</evidence>
<dbReference type="Proteomes" id="UP000474777">
    <property type="component" value="Unassembled WGS sequence"/>
</dbReference>
<organism evidence="1 2">
    <name type="scientific">Pontibacter burrus</name>
    <dbReference type="NCBI Taxonomy" id="2704466"/>
    <lineage>
        <taxon>Bacteria</taxon>
        <taxon>Pseudomonadati</taxon>
        <taxon>Bacteroidota</taxon>
        <taxon>Cytophagia</taxon>
        <taxon>Cytophagales</taxon>
        <taxon>Hymenobacteraceae</taxon>
        <taxon>Pontibacter</taxon>
    </lineage>
</organism>
<dbReference type="InterPro" id="IPR038396">
    <property type="entry name" value="SpoIIAA-like_sf"/>
</dbReference>
<proteinExistence type="predicted"/>
<comment type="caution">
    <text evidence="1">The sequence shown here is derived from an EMBL/GenBank/DDBJ whole genome shotgun (WGS) entry which is preliminary data.</text>
</comment>
<sequence>MLQLLEESKGDLVALRISGHVDINDYEVMLPVLEEKIRQYGKISVYAELQELEDISFKALWQDLKFDFKHAADFKKAALVGEQKWLDWLTIAASPFTTAKVKHFTLEQRQQAIDWVQSPEA</sequence>
<dbReference type="SUPFAM" id="SSF52091">
    <property type="entry name" value="SpoIIaa-like"/>
    <property type="match status" value="1"/>
</dbReference>
<accession>A0A6B3M1B6</accession>
<reference evidence="1 2" key="1">
    <citation type="submission" date="2020-02" db="EMBL/GenBank/DDBJ databases">
        <authorList>
            <person name="Kim M.K."/>
        </authorList>
    </citation>
    <scope>NUCLEOTIDE SEQUENCE [LARGE SCALE GENOMIC DNA]</scope>
    <source>
        <strain evidence="1 2">BT327</strain>
    </source>
</reference>
<name>A0A6B3M1B6_9BACT</name>
<dbReference type="InterPro" id="IPR021866">
    <property type="entry name" value="SpoIIAA-like"/>
</dbReference>
<evidence type="ECO:0000313" key="1">
    <source>
        <dbReference type="EMBL" id="NEM99427.1"/>
    </source>
</evidence>
<dbReference type="InterPro" id="IPR036513">
    <property type="entry name" value="STAS_dom_sf"/>
</dbReference>
<keyword evidence="2" id="KW-1185">Reference proteome</keyword>
<dbReference type="AlphaFoldDB" id="A0A6B3M1B6"/>
<protein>
    <submittedName>
        <fullName evidence="1">STAS/SEC14 domain-containing protein</fullName>
    </submittedName>
</protein>
<dbReference type="EMBL" id="JAAGWD010000009">
    <property type="protein sequence ID" value="NEM99427.1"/>
    <property type="molecule type" value="Genomic_DNA"/>
</dbReference>
<dbReference type="RefSeq" id="WP_163916577.1">
    <property type="nucleotide sequence ID" value="NZ_JAAGWD010000009.1"/>
</dbReference>
<dbReference type="Gene3D" id="3.40.50.10600">
    <property type="entry name" value="SpoIIaa-like domains"/>
    <property type="match status" value="1"/>
</dbReference>